<evidence type="ECO:0000256" key="2">
    <source>
        <dbReference type="ARBA" id="ARBA00009130"/>
    </source>
</evidence>
<evidence type="ECO:0000259" key="7">
    <source>
        <dbReference type="PROSITE" id="PS50206"/>
    </source>
</evidence>
<gene>
    <name evidence="8" type="ORF">AAIG11_01095</name>
</gene>
<proteinExistence type="inferred from homology"/>
<keyword evidence="4" id="KW-0274">FAD</keyword>
<dbReference type="PRINTS" id="PR00368">
    <property type="entry name" value="FADPNR"/>
</dbReference>
<dbReference type="RefSeq" id="WP_343184436.1">
    <property type="nucleotide sequence ID" value="NZ_JBCITM010000001.1"/>
</dbReference>
<dbReference type="SUPFAM" id="SSF52821">
    <property type="entry name" value="Rhodanese/Cell cycle control phosphatase"/>
    <property type="match status" value="1"/>
</dbReference>
<dbReference type="GO" id="GO:0050451">
    <property type="term" value="F:CoA-disulfide reductase (NADPH) activity"/>
    <property type="evidence" value="ECO:0007669"/>
    <property type="project" value="UniProtKB-EC"/>
</dbReference>
<feature type="domain" description="Rhodanese" evidence="7">
    <location>
        <begin position="465"/>
        <end position="552"/>
    </location>
</feature>
<dbReference type="SMART" id="SM00450">
    <property type="entry name" value="RHOD"/>
    <property type="match status" value="1"/>
</dbReference>
<dbReference type="PROSITE" id="PS50206">
    <property type="entry name" value="RHODANESE_3"/>
    <property type="match status" value="1"/>
</dbReference>
<dbReference type="PRINTS" id="PR00411">
    <property type="entry name" value="PNDRDTASEI"/>
</dbReference>
<dbReference type="InterPro" id="IPR036873">
    <property type="entry name" value="Rhodanese-like_dom_sf"/>
</dbReference>
<evidence type="ECO:0000256" key="3">
    <source>
        <dbReference type="ARBA" id="ARBA00022630"/>
    </source>
</evidence>
<dbReference type="InterPro" id="IPR036188">
    <property type="entry name" value="FAD/NAD-bd_sf"/>
</dbReference>
<dbReference type="InterPro" id="IPR050260">
    <property type="entry name" value="FAD-bd_OxRdtase"/>
</dbReference>
<dbReference type="PANTHER" id="PTHR43429:SF1">
    <property type="entry name" value="NAD(P)H SULFUR OXIDOREDUCTASE (COA-DEPENDENT)"/>
    <property type="match status" value="1"/>
</dbReference>
<comment type="cofactor">
    <cofactor evidence="1">
        <name>FAD</name>
        <dbReference type="ChEBI" id="CHEBI:57692"/>
    </cofactor>
</comment>
<dbReference type="InterPro" id="IPR023753">
    <property type="entry name" value="FAD/NAD-binding_dom"/>
</dbReference>
<dbReference type="Pfam" id="PF00581">
    <property type="entry name" value="Rhodanese"/>
    <property type="match status" value="1"/>
</dbReference>
<evidence type="ECO:0000313" key="9">
    <source>
        <dbReference type="Proteomes" id="UP001407405"/>
    </source>
</evidence>
<dbReference type="InterPro" id="IPR001763">
    <property type="entry name" value="Rhodanese-like_dom"/>
</dbReference>
<dbReference type="Proteomes" id="UP001407405">
    <property type="component" value="Unassembled WGS sequence"/>
</dbReference>
<protein>
    <submittedName>
        <fullName evidence="8">CoA-disulfide reductase</fullName>
        <ecNumber evidence="8">1.8.1.14</ecNumber>
    </submittedName>
</protein>
<keyword evidence="6" id="KW-0676">Redox-active center</keyword>
<dbReference type="PANTHER" id="PTHR43429">
    <property type="entry name" value="PYRIDINE NUCLEOTIDE-DISULFIDE OXIDOREDUCTASE DOMAIN-CONTAINING"/>
    <property type="match status" value="1"/>
</dbReference>
<dbReference type="NCBIfam" id="NF010037">
    <property type="entry name" value="PRK13512.1"/>
    <property type="match status" value="1"/>
</dbReference>
<reference evidence="8 9" key="1">
    <citation type="submission" date="2024-04" db="EMBL/GenBank/DDBJ databases">
        <title>Genome sequencing and metabolic network reconstruction of aminoacids and betaine degradation by Anoxynatronum sibiricum.</title>
        <authorList>
            <person name="Detkova E.N."/>
            <person name="Boltjanskaja Y.V."/>
            <person name="Mardanov A.V."/>
            <person name="Kevbrin V."/>
        </authorList>
    </citation>
    <scope>NUCLEOTIDE SEQUENCE [LARGE SCALE GENOMIC DNA]</scope>
    <source>
        <strain evidence="8 9">Z-7981</strain>
    </source>
</reference>
<evidence type="ECO:0000256" key="1">
    <source>
        <dbReference type="ARBA" id="ARBA00001974"/>
    </source>
</evidence>
<evidence type="ECO:0000256" key="4">
    <source>
        <dbReference type="ARBA" id="ARBA00022827"/>
    </source>
</evidence>
<dbReference type="SUPFAM" id="SSF55424">
    <property type="entry name" value="FAD/NAD-linked reductases, dimerisation (C-terminal) domain"/>
    <property type="match status" value="1"/>
</dbReference>
<organism evidence="8 9">
    <name type="scientific">Anoxynatronum sibiricum</name>
    <dbReference type="NCBI Taxonomy" id="210623"/>
    <lineage>
        <taxon>Bacteria</taxon>
        <taxon>Bacillati</taxon>
        <taxon>Bacillota</taxon>
        <taxon>Clostridia</taxon>
        <taxon>Eubacteriales</taxon>
        <taxon>Clostridiaceae</taxon>
        <taxon>Anoxynatronum</taxon>
    </lineage>
</organism>
<name>A0ABU9VQC2_9CLOT</name>
<keyword evidence="3" id="KW-0285">Flavoprotein</keyword>
<dbReference type="SUPFAM" id="SSF51905">
    <property type="entry name" value="FAD/NAD(P)-binding domain"/>
    <property type="match status" value="1"/>
</dbReference>
<evidence type="ECO:0000256" key="6">
    <source>
        <dbReference type="ARBA" id="ARBA00023284"/>
    </source>
</evidence>
<sequence length="565" mass="61576">MRKKIVIVGGVAGGATAAARLRRLDEQAEIVLLERGGYISFANCGLPYHIGGIIENRDDLLVQTAEGMAARFNLSVRPYNEVTAIHRNKKELTVHNHLTDETYTEMYDVLILSPGASPVKPPISGLQETDNVFTLRSIPDTDQINHYIDLHQPKKAVVIGGGFIGVEMAENLHAREIHVTLVEMQDQVMAPMDYEMAAILHNHIRQQGVQLILADGVSAFLQSGNQIQLSSGKLLHTDLTIMAIGVKPENQLAKEAGLTLGERGGILVNNAMQTSDPSIYAIGDAVEVTDYINRQPAMIPLAGPANKQGRLVADHICGRPVAYPGTLGSAVVKVFQLTAASTGNNEKRLKQLHIPYEALHIHPGAHAGYYPGADPISMKMLYDPVTGKILGAQAIGSKGVEKRIDVLATAMRGRLTVEDLQELELSYAPPYSSAKDPVNMLGFAATNLREGMVTSFQWHEVDNLNASGAFFLDVRDDDEVVQGIIPDAHHIPLSQLRTRLQELPENKTVHVYCRVGVRGYIAARMLSQRGYDVKNLDGGYATWQAVFRPEEAAVTALPMDDSGTI</sequence>
<dbReference type="Pfam" id="PF02852">
    <property type="entry name" value="Pyr_redox_dim"/>
    <property type="match status" value="1"/>
</dbReference>
<dbReference type="EMBL" id="JBCITM010000001">
    <property type="protein sequence ID" value="MEN1759055.1"/>
    <property type="molecule type" value="Genomic_DNA"/>
</dbReference>
<comment type="caution">
    <text evidence="8">The sequence shown here is derived from an EMBL/GenBank/DDBJ whole genome shotgun (WGS) entry which is preliminary data.</text>
</comment>
<dbReference type="EC" id="1.8.1.14" evidence="8"/>
<keyword evidence="5 8" id="KW-0560">Oxidoreductase</keyword>
<evidence type="ECO:0000313" key="8">
    <source>
        <dbReference type="EMBL" id="MEN1759055.1"/>
    </source>
</evidence>
<comment type="similarity">
    <text evidence="2">Belongs to the class-III pyridine nucleotide-disulfide oxidoreductase family.</text>
</comment>
<evidence type="ECO:0000256" key="5">
    <source>
        <dbReference type="ARBA" id="ARBA00023002"/>
    </source>
</evidence>
<dbReference type="Gene3D" id="3.40.250.10">
    <property type="entry name" value="Rhodanese-like domain"/>
    <property type="match status" value="1"/>
</dbReference>
<keyword evidence="9" id="KW-1185">Reference proteome</keyword>
<accession>A0ABU9VQC2</accession>
<dbReference type="Gene3D" id="3.50.50.60">
    <property type="entry name" value="FAD/NAD(P)-binding domain"/>
    <property type="match status" value="2"/>
</dbReference>
<dbReference type="Pfam" id="PF07992">
    <property type="entry name" value="Pyr_redox_2"/>
    <property type="match status" value="1"/>
</dbReference>
<dbReference type="InterPro" id="IPR016156">
    <property type="entry name" value="FAD/NAD-linked_Rdtase_dimer_sf"/>
</dbReference>
<dbReference type="InterPro" id="IPR004099">
    <property type="entry name" value="Pyr_nucl-diS_OxRdtase_dimer"/>
</dbReference>